<dbReference type="Gene3D" id="3.30.390.10">
    <property type="entry name" value="Enolase-like, N-terminal domain"/>
    <property type="match status" value="1"/>
</dbReference>
<accession>A0ABP2D4L6</accession>
<sequence>MPGDPLPYAGPDSFTFVRVVIRDETGLHGEGFTGRFLAQEVAHFLNNSVAEAFSAGAPCDPTALMRRFNPRNMTGVVVSALSALEIAFTDLEAKRQGVSVARLLGGARTAAPVHVTCGFPALETDALVATCASEVAAGAQGVKVLIAAKGRPVTEDVARLRAVREAIGSAELIADANCG</sequence>
<comment type="caution">
    <text evidence="5">The sequence shown here is derived from an EMBL/GenBank/DDBJ whole genome shotgun (WGS) entry which is preliminary data.</text>
</comment>
<name>A0ABP2D4L6_9RHOB</name>
<organism evidence="5 6">
    <name type="scientific">Sulfitobacter indolifex HEL-45</name>
    <dbReference type="NCBI Taxonomy" id="391624"/>
    <lineage>
        <taxon>Bacteria</taxon>
        <taxon>Pseudomonadati</taxon>
        <taxon>Pseudomonadota</taxon>
        <taxon>Alphaproteobacteria</taxon>
        <taxon>Rhodobacterales</taxon>
        <taxon>Roseobacteraceae</taxon>
        <taxon>Sulfitobacter</taxon>
    </lineage>
</organism>
<dbReference type="Gene3D" id="3.20.20.120">
    <property type="entry name" value="Enolase-like C-terminal domain"/>
    <property type="match status" value="1"/>
</dbReference>
<keyword evidence="6" id="KW-1185">Reference proteome</keyword>
<evidence type="ECO:0000259" key="4">
    <source>
        <dbReference type="Pfam" id="PF02746"/>
    </source>
</evidence>
<dbReference type="Proteomes" id="UP000003257">
    <property type="component" value="Unassembled WGS sequence"/>
</dbReference>
<dbReference type="InterPro" id="IPR029017">
    <property type="entry name" value="Enolase-like_N"/>
</dbReference>
<dbReference type="Pfam" id="PF02746">
    <property type="entry name" value="MR_MLE_N"/>
    <property type="match status" value="1"/>
</dbReference>
<gene>
    <name evidence="5" type="ORF">OIHEL45_20641</name>
</gene>
<evidence type="ECO:0000256" key="3">
    <source>
        <dbReference type="ARBA" id="ARBA00022842"/>
    </source>
</evidence>
<dbReference type="InterPro" id="IPR046945">
    <property type="entry name" value="RHMD-like"/>
</dbReference>
<dbReference type="PANTHER" id="PTHR13794">
    <property type="entry name" value="ENOLASE SUPERFAMILY, MANDELATE RACEMASE"/>
    <property type="match status" value="1"/>
</dbReference>
<evidence type="ECO:0000256" key="1">
    <source>
        <dbReference type="ARBA" id="ARBA00001946"/>
    </source>
</evidence>
<keyword evidence="3" id="KW-0460">Magnesium</keyword>
<reference evidence="5 6" key="1">
    <citation type="submission" date="2007-11" db="EMBL/GenBank/DDBJ databases">
        <authorList>
            <person name="Wagner-Dobler I."/>
            <person name="Ferriera S."/>
            <person name="Johnson J."/>
            <person name="Kravitz S."/>
            <person name="Beeson K."/>
            <person name="Sutton G."/>
            <person name="Rogers Y.-H."/>
            <person name="Friedman R."/>
            <person name="Frazier M."/>
            <person name="Venter J.C."/>
        </authorList>
    </citation>
    <scope>NUCLEOTIDE SEQUENCE [LARGE SCALE GENOMIC DNA]</scope>
    <source>
        <strain evidence="5 6">HEL-45</strain>
    </source>
</reference>
<proteinExistence type="predicted"/>
<dbReference type="SUPFAM" id="SSF51604">
    <property type="entry name" value="Enolase C-terminal domain-like"/>
    <property type="match status" value="1"/>
</dbReference>
<feature type="domain" description="Mandelate racemase/muconate lactonizing enzyme N-terminal" evidence="4">
    <location>
        <begin position="15"/>
        <end position="105"/>
    </location>
</feature>
<dbReference type="InterPro" id="IPR036849">
    <property type="entry name" value="Enolase-like_C_sf"/>
</dbReference>
<evidence type="ECO:0000313" key="6">
    <source>
        <dbReference type="Proteomes" id="UP000003257"/>
    </source>
</evidence>
<dbReference type="InterPro" id="IPR013341">
    <property type="entry name" value="Mandelate_racemase_N_dom"/>
</dbReference>
<dbReference type="PANTHER" id="PTHR13794:SF58">
    <property type="entry name" value="MITOCHONDRIAL ENOLASE SUPERFAMILY MEMBER 1"/>
    <property type="match status" value="1"/>
</dbReference>
<evidence type="ECO:0000256" key="2">
    <source>
        <dbReference type="ARBA" id="ARBA00022723"/>
    </source>
</evidence>
<keyword evidence="2" id="KW-0479">Metal-binding</keyword>
<feature type="non-terminal residue" evidence="5">
    <location>
        <position position="179"/>
    </location>
</feature>
<dbReference type="EMBL" id="ABID01000029">
    <property type="protein sequence ID" value="EDQ03235.1"/>
    <property type="molecule type" value="Genomic_DNA"/>
</dbReference>
<evidence type="ECO:0000313" key="5">
    <source>
        <dbReference type="EMBL" id="EDQ03235.1"/>
    </source>
</evidence>
<dbReference type="SUPFAM" id="SSF54826">
    <property type="entry name" value="Enolase N-terminal domain-like"/>
    <property type="match status" value="1"/>
</dbReference>
<protein>
    <submittedName>
        <fullName evidence="5">Mandelate racemase/muconate lactonizing enzyme-like protein</fullName>
    </submittedName>
</protein>
<comment type="cofactor">
    <cofactor evidence="1">
        <name>Mg(2+)</name>
        <dbReference type="ChEBI" id="CHEBI:18420"/>
    </cofactor>
</comment>